<reference evidence="3" key="1">
    <citation type="submission" date="2018-05" db="EMBL/GenBank/DDBJ databases">
        <authorList>
            <person name="Lanie J.A."/>
            <person name="Ng W.-L."/>
            <person name="Kazmierczak K.M."/>
            <person name="Andrzejewski T.M."/>
            <person name="Davidsen T.M."/>
            <person name="Wayne K.J."/>
            <person name="Tettelin H."/>
            <person name="Glass J.I."/>
            <person name="Rusch D."/>
            <person name="Podicherti R."/>
            <person name="Tsui H.-C.T."/>
            <person name="Winkler M.E."/>
        </authorList>
    </citation>
    <scope>NUCLEOTIDE SEQUENCE</scope>
</reference>
<evidence type="ECO:0000259" key="1">
    <source>
        <dbReference type="Pfam" id="PF01973"/>
    </source>
</evidence>
<feature type="non-terminal residue" evidence="3">
    <location>
        <position position="309"/>
    </location>
</feature>
<dbReference type="EMBL" id="UINC01129913">
    <property type="protein sequence ID" value="SVD10635.1"/>
    <property type="molecule type" value="Genomic_DNA"/>
</dbReference>
<name>A0A382SME0_9ZZZZ</name>
<organism evidence="3">
    <name type="scientific">marine metagenome</name>
    <dbReference type="NCBI Taxonomy" id="408172"/>
    <lineage>
        <taxon>unclassified sequences</taxon>
        <taxon>metagenomes</taxon>
        <taxon>ecological metagenomes</taxon>
    </lineage>
</organism>
<dbReference type="Pfam" id="PF01973">
    <property type="entry name" value="MptE-like"/>
    <property type="match status" value="1"/>
</dbReference>
<evidence type="ECO:0000259" key="2">
    <source>
        <dbReference type="Pfam" id="PF20157"/>
    </source>
</evidence>
<dbReference type="AlphaFoldDB" id="A0A382SME0"/>
<feature type="domain" description="Glycosyltransferase Maf N-terminal" evidence="2">
    <location>
        <begin position="34"/>
        <end position="107"/>
    </location>
</feature>
<dbReference type="InterPro" id="IPR002826">
    <property type="entry name" value="MptE-like"/>
</dbReference>
<feature type="domain" description="6-hydroxymethylpterin diphosphokinase MptE-like" evidence="1">
    <location>
        <begin position="167"/>
        <end position="307"/>
    </location>
</feature>
<evidence type="ECO:0000313" key="3">
    <source>
        <dbReference type="EMBL" id="SVD10635.1"/>
    </source>
</evidence>
<dbReference type="PANTHER" id="PTHR41786">
    <property type="entry name" value="MOTILITY ACCESSORY FACTOR MAF"/>
    <property type="match status" value="1"/>
</dbReference>
<dbReference type="InterPro" id="IPR045376">
    <property type="entry name" value="Maf_N"/>
</dbReference>
<feature type="non-terminal residue" evidence="3">
    <location>
        <position position="1"/>
    </location>
</feature>
<evidence type="ECO:0008006" key="4">
    <source>
        <dbReference type="Google" id="ProtNLM"/>
    </source>
</evidence>
<gene>
    <name evidence="3" type="ORF">METZ01_LOCUS363489</name>
</gene>
<dbReference type="Pfam" id="PF20157">
    <property type="entry name" value="Maf_flag10_N"/>
    <property type="match status" value="1"/>
</dbReference>
<accession>A0A382SME0</accession>
<proteinExistence type="predicted"/>
<protein>
    <recommendedName>
        <fullName evidence="4">DUF115 domain-containing protein</fullName>
    </recommendedName>
</protein>
<sequence>SDTVWLDNALIHSMYDPVKEGETFANKVAIGSQICLYGFGLGYHIDSLLKKIGPDGFLLVIELNPDLLFAAMTLKDQSIILSDKRFHLVFGLDEEKVSAEISKYMKQLQTRSGSLEILFHSPSFKGIPSHFPRLTNSLEILLIERRFPAVLGSVEKENYSLNKEIVRKSTGISSLTSKHKGKPGIVVSAGPSLDEILPYLKQIKENAILGCVDTALPILSHEGISPQYVFSLDPQEDSFKYFQEDLKSDAKLIFTPTANSKIVHCYQGEKFIVFKKGHPIYKDDYANIKDKGSTNSGGSVSCLALDALV</sequence>
<dbReference type="PANTHER" id="PTHR41786:SF1">
    <property type="entry name" value="6-HYDROXYMETHYLPTERIN DIPHOSPHOKINASE MPTE-LIKE DOMAIN-CONTAINING PROTEIN"/>
    <property type="match status" value="1"/>
</dbReference>